<comment type="caution">
    <text evidence="11">The sequence shown here is derived from an EMBL/GenBank/DDBJ whole genome shotgun (WGS) entry which is preliminary data.</text>
</comment>
<evidence type="ECO:0000256" key="9">
    <source>
        <dbReference type="SAM" id="MobiDB-lite"/>
    </source>
</evidence>
<proteinExistence type="inferred from homology"/>
<keyword evidence="12" id="KW-1185">Reference proteome</keyword>
<sequence length="341" mass="39892">MGERKVLVKYYPPDFDPKYLKKNTRSADKQDNVRMMMPFTCRCNICGNYAGIGTKFNMRKETCLDETYLGIRIYRFYFKCSVCKSEISFKTDPKNHDYIVEHNATRNYDPQRDQQAAEEVLKQIRENDEEGNAMAFLENRTNDSKREIEINDALEEIRHLNKRQTKITADQILKQLFLFEVDDDNNNYTENNLGYTSNEKGSDKQDLEQFQKEQMQLEYVKDRMKIKRIRPLGEDLQKNNSDDENLNDDSIIDKRIKEQYLGEGDGFGTILPSNISKENNHKKKSILPIVKKKQIIEGDDKINIADKNKDLTVINSKTNNNNKPDEKKQQISALCDYSDSD</sequence>
<dbReference type="HAMAP" id="MF_03226">
    <property type="entry name" value="YJU2"/>
    <property type="match status" value="1"/>
</dbReference>
<organism evidence="11 12">
    <name type="scientific">Pseudocohnilembus persalinus</name>
    <name type="common">Ciliate</name>
    <dbReference type="NCBI Taxonomy" id="266149"/>
    <lineage>
        <taxon>Eukaryota</taxon>
        <taxon>Sar</taxon>
        <taxon>Alveolata</taxon>
        <taxon>Ciliophora</taxon>
        <taxon>Intramacronucleata</taxon>
        <taxon>Oligohymenophorea</taxon>
        <taxon>Scuticociliatia</taxon>
        <taxon>Philasterida</taxon>
        <taxon>Pseudocohnilembidae</taxon>
        <taxon>Pseudocohnilembus</taxon>
    </lineage>
</organism>
<keyword evidence="5 8" id="KW-0862">Zinc</keyword>
<evidence type="ECO:0000256" key="8">
    <source>
        <dbReference type="HAMAP-Rule" id="MF_03226"/>
    </source>
</evidence>
<feature type="binding site" evidence="8">
    <location>
        <position position="83"/>
    </location>
    <ligand>
        <name>Zn(2+)</name>
        <dbReference type="ChEBI" id="CHEBI:29105"/>
    </ligand>
</feature>
<dbReference type="GO" id="GO:0000349">
    <property type="term" value="P:generation of catalytic spliceosome for first transesterification step"/>
    <property type="evidence" value="ECO:0007669"/>
    <property type="project" value="UniProtKB-UniRule"/>
</dbReference>
<evidence type="ECO:0000256" key="3">
    <source>
        <dbReference type="ARBA" id="ARBA00022723"/>
    </source>
</evidence>
<evidence type="ECO:0000256" key="2">
    <source>
        <dbReference type="ARBA" id="ARBA00022664"/>
    </source>
</evidence>
<dbReference type="EMBL" id="LDAU01000202">
    <property type="protein sequence ID" value="KRW99916.1"/>
    <property type="molecule type" value="Genomic_DNA"/>
</dbReference>
<comment type="subunit">
    <text evidence="8">Component of the spliceosome. Present in the activated B complex, the catalytically activated B* complex which catalyzes the branching, the catalytic step 1 C complex catalyzing the exon ligation, and the postcatalytic P complex containing the ligated exons (mRNA) and the excised lariat intron.</text>
</comment>
<dbReference type="PANTHER" id="PTHR12111">
    <property type="entry name" value="SPLICING FACTOR YJU2"/>
    <property type="match status" value="1"/>
</dbReference>
<comment type="similarity">
    <text evidence="8">Belongs to the CWC16 family. YJU2 subfamily.</text>
</comment>
<dbReference type="Pfam" id="PF04502">
    <property type="entry name" value="Saf4_Yju2"/>
    <property type="match status" value="1"/>
</dbReference>
<accession>A0A0V0QCD3</accession>
<feature type="domain" description="C2H2-type" evidence="10">
    <location>
        <begin position="80"/>
        <end position="102"/>
    </location>
</feature>
<dbReference type="GO" id="GO:0071006">
    <property type="term" value="C:U2-type catalytic step 1 spliceosome"/>
    <property type="evidence" value="ECO:0007669"/>
    <property type="project" value="UniProtKB-UniRule"/>
</dbReference>
<dbReference type="FunCoup" id="A0A0V0QCD3">
    <property type="interactions" value="298"/>
</dbReference>
<dbReference type="GO" id="GO:0046872">
    <property type="term" value="F:metal ion binding"/>
    <property type="evidence" value="ECO:0007669"/>
    <property type="project" value="UniProtKB-KW"/>
</dbReference>
<reference evidence="11 12" key="1">
    <citation type="journal article" date="2015" name="Sci. Rep.">
        <title>Genome of the facultative scuticociliatosis pathogen Pseudocohnilembus persalinus provides insight into its virulence through horizontal gene transfer.</title>
        <authorList>
            <person name="Xiong J."/>
            <person name="Wang G."/>
            <person name="Cheng J."/>
            <person name="Tian M."/>
            <person name="Pan X."/>
            <person name="Warren A."/>
            <person name="Jiang C."/>
            <person name="Yuan D."/>
            <person name="Miao W."/>
        </authorList>
    </citation>
    <scope>NUCLEOTIDE SEQUENCE [LARGE SCALE GENOMIC DNA]</scope>
    <source>
        <strain evidence="11">36N120E</strain>
    </source>
</reference>
<evidence type="ECO:0000259" key="10">
    <source>
        <dbReference type="PROSITE" id="PS00028"/>
    </source>
</evidence>
<gene>
    <name evidence="11" type="ORF">PPERSA_12592</name>
</gene>
<feature type="binding site" evidence="8">
    <location>
        <position position="80"/>
    </location>
    <ligand>
        <name>Zn(2+)</name>
        <dbReference type="ChEBI" id="CHEBI:29105"/>
    </ligand>
</feature>
<comment type="function">
    <text evidence="8">Part of the spliceosome which catalyzes two sequential transesterification reactions, first the excision of the non-coding intron from pre-mRNA and then the ligation of the coding exons to form the mature mRNA. Plays a role in stabilizing the structure of the spliceosome catalytic core and docking of the branch helix into the active site, producing 5'-exon and lariat intron-3'-intermediates.</text>
</comment>
<keyword evidence="6" id="KW-0508">mRNA splicing</keyword>
<evidence type="ECO:0000313" key="12">
    <source>
        <dbReference type="Proteomes" id="UP000054937"/>
    </source>
</evidence>
<dbReference type="InParanoid" id="A0A0V0QCD3"/>
<feature type="binding site" evidence="8">
    <location>
        <position position="43"/>
    </location>
    <ligand>
        <name>Zn(2+)</name>
        <dbReference type="ChEBI" id="CHEBI:29105"/>
    </ligand>
</feature>
<evidence type="ECO:0000256" key="4">
    <source>
        <dbReference type="ARBA" id="ARBA00022728"/>
    </source>
</evidence>
<evidence type="ECO:0000256" key="5">
    <source>
        <dbReference type="ARBA" id="ARBA00022833"/>
    </source>
</evidence>
<dbReference type="InterPro" id="IPR007590">
    <property type="entry name" value="Saf4/Yju2"/>
</dbReference>
<feature type="region of interest" description="Disordered" evidence="9">
    <location>
        <begin position="315"/>
        <end position="341"/>
    </location>
</feature>
<keyword evidence="2" id="KW-0507">mRNA processing</keyword>
<dbReference type="AlphaFoldDB" id="A0A0V0QCD3"/>
<evidence type="ECO:0000256" key="7">
    <source>
        <dbReference type="ARBA" id="ARBA00023242"/>
    </source>
</evidence>
<dbReference type="InterPro" id="IPR013087">
    <property type="entry name" value="Znf_C2H2_type"/>
</dbReference>
<keyword evidence="4 8" id="KW-0747">Spliceosome</keyword>
<keyword evidence="7 8" id="KW-0539">Nucleus</keyword>
<dbReference type="InterPro" id="IPR043701">
    <property type="entry name" value="Yju2"/>
</dbReference>
<comment type="subcellular location">
    <subcellularLocation>
        <location evidence="1 8">Nucleus</location>
    </subcellularLocation>
</comment>
<evidence type="ECO:0000256" key="1">
    <source>
        <dbReference type="ARBA" id="ARBA00004123"/>
    </source>
</evidence>
<keyword evidence="3 8" id="KW-0479">Metal-binding</keyword>
<dbReference type="Proteomes" id="UP000054937">
    <property type="component" value="Unassembled WGS sequence"/>
</dbReference>
<evidence type="ECO:0000313" key="11">
    <source>
        <dbReference type="EMBL" id="KRW99916.1"/>
    </source>
</evidence>
<name>A0A0V0QCD3_PSEPJ</name>
<dbReference type="OrthoDB" id="674963at2759"/>
<evidence type="ECO:0000256" key="6">
    <source>
        <dbReference type="ARBA" id="ARBA00023187"/>
    </source>
</evidence>
<dbReference type="PROSITE" id="PS00028">
    <property type="entry name" value="ZINC_FINGER_C2H2_1"/>
    <property type="match status" value="1"/>
</dbReference>
<dbReference type="PANTHER" id="PTHR12111:SF1">
    <property type="entry name" value="SPLICING FACTOR YJU2"/>
    <property type="match status" value="1"/>
</dbReference>
<feature type="binding site" evidence="8">
    <location>
        <position position="46"/>
    </location>
    <ligand>
        <name>Zn(2+)</name>
        <dbReference type="ChEBI" id="CHEBI:29105"/>
    </ligand>
</feature>
<protein>
    <recommendedName>
        <fullName evidence="8">Splicing factor YJU2</fullName>
    </recommendedName>
</protein>